<proteinExistence type="inferred from homology"/>
<dbReference type="PRINTS" id="PR00237">
    <property type="entry name" value="GPCRRHODOPSN"/>
</dbReference>
<evidence type="ECO:0000256" key="10">
    <source>
        <dbReference type="SAM" id="Phobius"/>
    </source>
</evidence>
<accession>A0A814C3T7</accession>
<evidence type="ECO:0000313" key="13">
    <source>
        <dbReference type="Proteomes" id="UP000663889"/>
    </source>
</evidence>
<feature type="transmembrane region" description="Helical" evidence="10">
    <location>
        <begin position="113"/>
        <end position="131"/>
    </location>
</feature>
<keyword evidence="8 9" id="KW-0807">Transducer</keyword>
<feature type="transmembrane region" description="Helical" evidence="10">
    <location>
        <begin position="206"/>
        <end position="228"/>
    </location>
</feature>
<evidence type="ECO:0000256" key="7">
    <source>
        <dbReference type="ARBA" id="ARBA00023170"/>
    </source>
</evidence>
<dbReference type="PROSITE" id="PS50262">
    <property type="entry name" value="G_PROTEIN_RECEP_F1_2"/>
    <property type="match status" value="1"/>
</dbReference>
<dbReference type="InterPro" id="IPR017452">
    <property type="entry name" value="GPCR_Rhodpsn_7TM"/>
</dbReference>
<evidence type="ECO:0000256" key="2">
    <source>
        <dbReference type="ARBA" id="ARBA00010663"/>
    </source>
</evidence>
<protein>
    <recommendedName>
        <fullName evidence="11">G-protein coupled receptors family 1 profile domain-containing protein</fullName>
    </recommendedName>
</protein>
<evidence type="ECO:0000256" key="8">
    <source>
        <dbReference type="ARBA" id="ARBA00023224"/>
    </source>
</evidence>
<comment type="caution">
    <text evidence="12">The sequence shown here is derived from an EMBL/GenBank/DDBJ whole genome shotgun (WGS) entry which is preliminary data.</text>
</comment>
<evidence type="ECO:0000256" key="9">
    <source>
        <dbReference type="RuleBase" id="RU000688"/>
    </source>
</evidence>
<feature type="transmembrane region" description="Helical" evidence="10">
    <location>
        <begin position="258"/>
        <end position="279"/>
    </location>
</feature>
<name>A0A814C3T7_9BILA</name>
<comment type="subcellular location">
    <subcellularLocation>
        <location evidence="1">Membrane</location>
        <topology evidence="1">Multi-pass membrane protein</topology>
    </subcellularLocation>
</comment>
<evidence type="ECO:0000259" key="11">
    <source>
        <dbReference type="PROSITE" id="PS50262"/>
    </source>
</evidence>
<sequence>MTQMNFTYTITCNTTLTEAIYVDPPPAIPPIYLQGTAIVVYTLLSILTIGGNALVYLTVFYYMGIATGTNLFIANLAVTDFFVGVLCIPIVLVSDYLLADWPFGLFMCKFTSFSQSVFIVCTVYTLIAMSVDRYVAIIYPLHSKLTRKQCYILIGMLWLFSIIFSLPVYFEMHVIHICFRRDFNGLKEYTQTICQTNGLLPSIQNIYNIMTLTIIYLIPLCILSVVYIPLGWQLSQSHAPGEAHSQRDARIKKSKKKVIKMCSIVVIMFGVCWFPMQLYTNILHPYFNRIFDQKYVPHFYFACHLMAMSNSCVNPFIYGIMSSKFRAGFLHYWHRFTTSYGSVTDHFRHSRHTHDSVMLTASFQKAKRDYKVNLTCNQHTDDTHATQIFPRSTLPLISSIQRESAYD</sequence>
<gene>
    <name evidence="12" type="ORF">SEV965_LOCUS7376</name>
</gene>
<dbReference type="InterPro" id="IPR000611">
    <property type="entry name" value="NPY_rcpt"/>
</dbReference>
<dbReference type="InterPro" id="IPR000276">
    <property type="entry name" value="GPCR_Rhodpsn"/>
</dbReference>
<reference evidence="12" key="1">
    <citation type="submission" date="2021-02" db="EMBL/GenBank/DDBJ databases">
        <authorList>
            <person name="Nowell W R."/>
        </authorList>
    </citation>
    <scope>NUCLEOTIDE SEQUENCE</scope>
</reference>
<organism evidence="12 13">
    <name type="scientific">Rotaria sordida</name>
    <dbReference type="NCBI Taxonomy" id="392033"/>
    <lineage>
        <taxon>Eukaryota</taxon>
        <taxon>Metazoa</taxon>
        <taxon>Spiralia</taxon>
        <taxon>Gnathifera</taxon>
        <taxon>Rotifera</taxon>
        <taxon>Eurotatoria</taxon>
        <taxon>Bdelloidea</taxon>
        <taxon>Philodinida</taxon>
        <taxon>Philodinidae</taxon>
        <taxon>Rotaria</taxon>
    </lineage>
</organism>
<feature type="transmembrane region" description="Helical" evidence="10">
    <location>
        <begin position="71"/>
        <end position="93"/>
    </location>
</feature>
<dbReference type="GO" id="GO:0005886">
    <property type="term" value="C:plasma membrane"/>
    <property type="evidence" value="ECO:0007669"/>
    <property type="project" value="TreeGrafter"/>
</dbReference>
<evidence type="ECO:0000256" key="3">
    <source>
        <dbReference type="ARBA" id="ARBA00022692"/>
    </source>
</evidence>
<evidence type="ECO:0000256" key="4">
    <source>
        <dbReference type="ARBA" id="ARBA00022989"/>
    </source>
</evidence>
<dbReference type="Proteomes" id="UP000663889">
    <property type="component" value="Unassembled WGS sequence"/>
</dbReference>
<keyword evidence="7 9" id="KW-0675">Receptor</keyword>
<feature type="transmembrane region" description="Helical" evidence="10">
    <location>
        <begin position="299"/>
        <end position="321"/>
    </location>
</feature>
<comment type="similarity">
    <text evidence="2 9">Belongs to the G-protein coupled receptor 1 family.</text>
</comment>
<dbReference type="AlphaFoldDB" id="A0A814C3T7"/>
<keyword evidence="3 9" id="KW-0812">Transmembrane</keyword>
<feature type="transmembrane region" description="Helical" evidence="10">
    <location>
        <begin position="31"/>
        <end position="59"/>
    </location>
</feature>
<dbReference type="PRINTS" id="PR01012">
    <property type="entry name" value="NRPEPTIDEYR"/>
</dbReference>
<dbReference type="SUPFAM" id="SSF81321">
    <property type="entry name" value="Family A G protein-coupled receptor-like"/>
    <property type="match status" value="1"/>
</dbReference>
<evidence type="ECO:0000256" key="5">
    <source>
        <dbReference type="ARBA" id="ARBA00023040"/>
    </source>
</evidence>
<evidence type="ECO:0000313" key="12">
    <source>
        <dbReference type="EMBL" id="CAF0934899.1"/>
    </source>
</evidence>
<keyword evidence="5 9" id="KW-0297">G-protein coupled receptor</keyword>
<dbReference type="PROSITE" id="PS00237">
    <property type="entry name" value="G_PROTEIN_RECEP_F1_1"/>
    <property type="match status" value="1"/>
</dbReference>
<evidence type="ECO:0000256" key="1">
    <source>
        <dbReference type="ARBA" id="ARBA00004141"/>
    </source>
</evidence>
<dbReference type="PANTHER" id="PTHR45695:SF22">
    <property type="entry name" value="G-PROTEIN COUPLED RECEPTORS FAMILY 1 PROFILE DOMAIN-CONTAINING PROTEIN"/>
    <property type="match status" value="1"/>
</dbReference>
<feature type="transmembrane region" description="Helical" evidence="10">
    <location>
        <begin position="151"/>
        <end position="170"/>
    </location>
</feature>
<dbReference type="GO" id="GO:0004983">
    <property type="term" value="F:neuropeptide Y receptor activity"/>
    <property type="evidence" value="ECO:0007669"/>
    <property type="project" value="InterPro"/>
</dbReference>
<keyword evidence="4 10" id="KW-1133">Transmembrane helix</keyword>
<dbReference type="Pfam" id="PF00001">
    <property type="entry name" value="7tm_1"/>
    <property type="match status" value="1"/>
</dbReference>
<evidence type="ECO:0000256" key="6">
    <source>
        <dbReference type="ARBA" id="ARBA00023136"/>
    </source>
</evidence>
<feature type="domain" description="G-protein coupled receptors family 1 profile" evidence="11">
    <location>
        <begin position="51"/>
        <end position="318"/>
    </location>
</feature>
<dbReference type="PANTHER" id="PTHR45695">
    <property type="entry name" value="LEUCOKININ RECEPTOR-RELATED"/>
    <property type="match status" value="1"/>
</dbReference>
<dbReference type="Gene3D" id="1.20.1070.10">
    <property type="entry name" value="Rhodopsin 7-helix transmembrane proteins"/>
    <property type="match status" value="1"/>
</dbReference>
<keyword evidence="6 10" id="KW-0472">Membrane</keyword>
<dbReference type="EMBL" id="CAJNOU010000256">
    <property type="protein sequence ID" value="CAF0934899.1"/>
    <property type="molecule type" value="Genomic_DNA"/>
</dbReference>